<gene>
    <name evidence="5" type="ORF">CSOJ01_03190</name>
</gene>
<keyword evidence="1" id="KW-0808">Transferase</keyword>
<evidence type="ECO:0000313" key="5">
    <source>
        <dbReference type="EMBL" id="KAF6816127.1"/>
    </source>
</evidence>
<evidence type="ECO:0008006" key="7">
    <source>
        <dbReference type="Google" id="ProtNLM"/>
    </source>
</evidence>
<dbReference type="InterPro" id="IPR019378">
    <property type="entry name" value="GDP-Fuc_O-FucTrfase"/>
</dbReference>
<keyword evidence="6" id="KW-1185">Reference proteome</keyword>
<organism evidence="5 6">
    <name type="scientific">Colletotrichum sojae</name>
    <dbReference type="NCBI Taxonomy" id="2175907"/>
    <lineage>
        <taxon>Eukaryota</taxon>
        <taxon>Fungi</taxon>
        <taxon>Dikarya</taxon>
        <taxon>Ascomycota</taxon>
        <taxon>Pezizomycotina</taxon>
        <taxon>Sordariomycetes</taxon>
        <taxon>Hypocreomycetidae</taxon>
        <taxon>Glomerellales</taxon>
        <taxon>Glomerellaceae</taxon>
        <taxon>Colletotrichum</taxon>
        <taxon>Colletotrichum orchidearum species complex</taxon>
    </lineage>
</organism>
<evidence type="ECO:0000256" key="1">
    <source>
        <dbReference type="ARBA" id="ARBA00022679"/>
    </source>
</evidence>
<accession>A0A8H6JNG2</accession>
<keyword evidence="4" id="KW-0812">Transmembrane</keyword>
<feature type="transmembrane region" description="Helical" evidence="4">
    <location>
        <begin position="21"/>
        <end position="42"/>
    </location>
</feature>
<keyword evidence="4" id="KW-0472">Membrane</keyword>
<dbReference type="CDD" id="cd11296">
    <property type="entry name" value="O-FucT_like"/>
    <property type="match status" value="1"/>
</dbReference>
<reference evidence="5 6" key="1">
    <citation type="journal article" date="2020" name="Phytopathology">
        <title>Genome Sequence Resources of Colletotrichum truncatum, C. plurivorum, C. musicola, and C. sojae: Four Species Pathogenic to Soybean (Glycine max).</title>
        <authorList>
            <person name="Rogerio F."/>
            <person name="Boufleur T.R."/>
            <person name="Ciampi-Guillardi M."/>
            <person name="Sukno S.A."/>
            <person name="Thon M.R."/>
            <person name="Massola Junior N.S."/>
            <person name="Baroncelli R."/>
        </authorList>
    </citation>
    <scope>NUCLEOTIDE SEQUENCE [LARGE SCALE GENOMIC DNA]</scope>
    <source>
        <strain evidence="5 6">LFN0009</strain>
    </source>
</reference>
<comment type="caution">
    <text evidence="5">The sequence shown here is derived from an EMBL/GenBank/DDBJ whole genome shotgun (WGS) entry which is preliminary data.</text>
</comment>
<keyword evidence="3" id="KW-0119">Carbohydrate metabolism</keyword>
<keyword evidence="2" id="KW-0294">Fucose metabolism</keyword>
<name>A0A8H6JNG2_9PEZI</name>
<dbReference type="EMBL" id="WIGN01000030">
    <property type="protein sequence ID" value="KAF6816127.1"/>
    <property type="molecule type" value="Genomic_DNA"/>
</dbReference>
<dbReference type="Gene3D" id="3.40.50.11350">
    <property type="match status" value="1"/>
</dbReference>
<dbReference type="Proteomes" id="UP000652219">
    <property type="component" value="Unassembled WGS sequence"/>
</dbReference>
<evidence type="ECO:0000256" key="4">
    <source>
        <dbReference type="SAM" id="Phobius"/>
    </source>
</evidence>
<evidence type="ECO:0000313" key="6">
    <source>
        <dbReference type="Proteomes" id="UP000652219"/>
    </source>
</evidence>
<proteinExistence type="predicted"/>
<evidence type="ECO:0000256" key="3">
    <source>
        <dbReference type="ARBA" id="ARBA00023277"/>
    </source>
</evidence>
<evidence type="ECO:0000256" key="2">
    <source>
        <dbReference type="ARBA" id="ARBA00023253"/>
    </source>
</evidence>
<protein>
    <recommendedName>
        <fullName evidence="7">Alternative oxidase</fullName>
    </recommendedName>
</protein>
<sequence length="455" mass="52712">MMDPMPQWKREKTFFSKIRERINGVAVAAVVLILIWVFALWISDRRILGPEDNGAELTAKFGSKYDAADLALMETCNTTQWVDGLWLNCHSECGPNKKSICGGLNNARNRLQICMRLAIDIGAGVMFPYVEQTQRPETNWASTDTDAICPDVWWDIEMLKEKMAERCPRFQINSCQEQPEGITRDIEVLPRHYKEKPHFNQTWRMAVNQTLEDNQISLADVTSENPLLLRYHDSHIAWSYRLSGEMKTLRKSLFRTLLFNRTILAVGEELFESKGLNGGNYIGIHLRAEYDWPTYWGTPERQMEMHAAEVRKTNAEAEEPVTTVYVSGGDPAVIQKFRDVMGPEYNVTDKWMLFADRPDMLEFIEELPFDQKAIVEYPVLVKGRYFQGNLISTMSSVVVYARTMDQPEEFFDTYIYPDTIRWGLDRFYNEPLVIKGDRHTKEFVMNGQDIMDSFP</sequence>
<keyword evidence="4" id="KW-1133">Transmembrane helix</keyword>
<dbReference type="AlphaFoldDB" id="A0A8H6JNG2"/>
<dbReference type="Pfam" id="PF10250">
    <property type="entry name" value="O-FucT"/>
    <property type="match status" value="1"/>
</dbReference>
<dbReference type="GO" id="GO:0006004">
    <property type="term" value="P:fucose metabolic process"/>
    <property type="evidence" value="ECO:0007669"/>
    <property type="project" value="UniProtKB-KW"/>
</dbReference>
<dbReference type="GO" id="GO:0016740">
    <property type="term" value="F:transferase activity"/>
    <property type="evidence" value="ECO:0007669"/>
    <property type="project" value="UniProtKB-KW"/>
</dbReference>